<feature type="domain" description="HTH gntR-type" evidence="4">
    <location>
        <begin position="8"/>
        <end position="76"/>
    </location>
</feature>
<dbReference type="Gene3D" id="1.20.120.530">
    <property type="entry name" value="GntR ligand-binding domain-like"/>
    <property type="match status" value="1"/>
</dbReference>
<dbReference type="Gene3D" id="1.10.10.10">
    <property type="entry name" value="Winged helix-like DNA-binding domain superfamily/Winged helix DNA-binding domain"/>
    <property type="match status" value="1"/>
</dbReference>
<evidence type="ECO:0000256" key="2">
    <source>
        <dbReference type="ARBA" id="ARBA00023125"/>
    </source>
</evidence>
<keyword evidence="3" id="KW-0804">Transcription</keyword>
<evidence type="ECO:0000313" key="5">
    <source>
        <dbReference type="EMBL" id="SFJ67259.1"/>
    </source>
</evidence>
<dbReference type="SUPFAM" id="SSF48008">
    <property type="entry name" value="GntR ligand-binding domain-like"/>
    <property type="match status" value="1"/>
</dbReference>
<evidence type="ECO:0000256" key="3">
    <source>
        <dbReference type="ARBA" id="ARBA00023163"/>
    </source>
</evidence>
<evidence type="ECO:0000256" key="1">
    <source>
        <dbReference type="ARBA" id="ARBA00023015"/>
    </source>
</evidence>
<protein>
    <submittedName>
        <fullName evidence="5">Transcriptional regulator, GntR family</fullName>
    </submittedName>
</protein>
<dbReference type="Pfam" id="PF00392">
    <property type="entry name" value="GntR"/>
    <property type="match status" value="1"/>
</dbReference>
<reference evidence="6" key="1">
    <citation type="submission" date="2016-10" db="EMBL/GenBank/DDBJ databases">
        <authorList>
            <person name="Varghese N."/>
            <person name="Submissions S."/>
        </authorList>
    </citation>
    <scope>NUCLEOTIDE SEQUENCE [LARGE SCALE GENOMIC DNA]</scope>
    <source>
        <strain evidence="6">DSM 5918</strain>
    </source>
</reference>
<dbReference type="PRINTS" id="PR00035">
    <property type="entry name" value="HTHGNTR"/>
</dbReference>
<dbReference type="RefSeq" id="WP_177193064.1">
    <property type="nucleotide sequence ID" value="NZ_FORX01000005.1"/>
</dbReference>
<keyword evidence="1" id="KW-0805">Transcription regulation</keyword>
<sequence>MTISFRQKRIYEEITTRLQTMVQNDDLKPGDRLPPERQLAIMFGVSRNSVREAIKSLEQHGVLLSKPGAGTYIAENSQTNLAMAMGDAFARERHRLEDIFELRLLLEPQIAHLAAQRVTKQELQKLRSLISAYTKNMQDGLPVYFYDQAFHDAIAAATGNQSITMIMVQMHELLRESRDEALQSTVRSAKSLEDHQKILEALSMRDPERAREAMTDHLKHTREIVFTSTTGE</sequence>
<dbReference type="Proteomes" id="UP000198635">
    <property type="component" value="Unassembled WGS sequence"/>
</dbReference>
<dbReference type="Pfam" id="PF07729">
    <property type="entry name" value="FCD"/>
    <property type="match status" value="1"/>
</dbReference>
<dbReference type="InterPro" id="IPR036388">
    <property type="entry name" value="WH-like_DNA-bd_sf"/>
</dbReference>
<dbReference type="STRING" id="52560.SAMN04488082_105131"/>
<dbReference type="SUPFAM" id="SSF46785">
    <property type="entry name" value="Winged helix' DNA-binding domain"/>
    <property type="match status" value="1"/>
</dbReference>
<dbReference type="PROSITE" id="PS50949">
    <property type="entry name" value="HTH_GNTR"/>
    <property type="match status" value="1"/>
</dbReference>
<dbReference type="InterPro" id="IPR036390">
    <property type="entry name" value="WH_DNA-bd_sf"/>
</dbReference>
<dbReference type="PANTHER" id="PTHR43537:SF5">
    <property type="entry name" value="UXU OPERON TRANSCRIPTIONAL REGULATOR"/>
    <property type="match status" value="1"/>
</dbReference>
<dbReference type="AlphaFoldDB" id="A0A1I3TA86"/>
<keyword evidence="6" id="KW-1185">Reference proteome</keyword>
<name>A0A1I3TA86_9BACT</name>
<keyword evidence="2" id="KW-0238">DNA-binding</keyword>
<dbReference type="SMART" id="SM00895">
    <property type="entry name" value="FCD"/>
    <property type="match status" value="1"/>
</dbReference>
<accession>A0A1I3TA86</accession>
<dbReference type="GO" id="GO:0003677">
    <property type="term" value="F:DNA binding"/>
    <property type="evidence" value="ECO:0007669"/>
    <property type="project" value="UniProtKB-KW"/>
</dbReference>
<evidence type="ECO:0000313" key="6">
    <source>
        <dbReference type="Proteomes" id="UP000198635"/>
    </source>
</evidence>
<dbReference type="SMART" id="SM00345">
    <property type="entry name" value="HTH_GNTR"/>
    <property type="match status" value="1"/>
</dbReference>
<dbReference type="EMBL" id="FORX01000005">
    <property type="protein sequence ID" value="SFJ67259.1"/>
    <property type="molecule type" value="Genomic_DNA"/>
</dbReference>
<dbReference type="InterPro" id="IPR011711">
    <property type="entry name" value="GntR_C"/>
</dbReference>
<evidence type="ECO:0000259" key="4">
    <source>
        <dbReference type="PROSITE" id="PS50949"/>
    </source>
</evidence>
<dbReference type="InterPro" id="IPR000524">
    <property type="entry name" value="Tscrpt_reg_HTH_GntR"/>
</dbReference>
<gene>
    <name evidence="5" type="ORF">SAMN04488082_105131</name>
</gene>
<dbReference type="CDD" id="cd07377">
    <property type="entry name" value="WHTH_GntR"/>
    <property type="match status" value="1"/>
</dbReference>
<dbReference type="GO" id="GO:0003700">
    <property type="term" value="F:DNA-binding transcription factor activity"/>
    <property type="evidence" value="ECO:0007669"/>
    <property type="project" value="InterPro"/>
</dbReference>
<dbReference type="PANTHER" id="PTHR43537">
    <property type="entry name" value="TRANSCRIPTIONAL REGULATOR, GNTR FAMILY"/>
    <property type="match status" value="1"/>
</dbReference>
<organism evidence="5 6">
    <name type="scientific">Desulfomicrobium apsheronum</name>
    <dbReference type="NCBI Taxonomy" id="52560"/>
    <lineage>
        <taxon>Bacteria</taxon>
        <taxon>Pseudomonadati</taxon>
        <taxon>Thermodesulfobacteriota</taxon>
        <taxon>Desulfovibrionia</taxon>
        <taxon>Desulfovibrionales</taxon>
        <taxon>Desulfomicrobiaceae</taxon>
        <taxon>Desulfomicrobium</taxon>
    </lineage>
</organism>
<proteinExistence type="predicted"/>
<dbReference type="InterPro" id="IPR008920">
    <property type="entry name" value="TF_FadR/GntR_C"/>
</dbReference>